<accession>L0HB45</accession>
<comment type="cofactor">
    <cofactor evidence="1">
        <name>[4Fe-4S] cluster</name>
        <dbReference type="ChEBI" id="CHEBI:49883"/>
    </cofactor>
</comment>
<dbReference type="EC" id="4.1.99.17" evidence="9"/>
<organism evidence="10 11">
    <name type="scientific">Methanoregula formicica (strain DSM 22288 / NBRC 105244 / SMSP)</name>
    <dbReference type="NCBI Taxonomy" id="593750"/>
    <lineage>
        <taxon>Archaea</taxon>
        <taxon>Methanobacteriati</taxon>
        <taxon>Methanobacteriota</taxon>
        <taxon>Stenosarchaea group</taxon>
        <taxon>Methanomicrobia</taxon>
        <taxon>Methanomicrobiales</taxon>
        <taxon>Methanoregulaceae</taxon>
        <taxon>Methanoregula</taxon>
    </lineage>
</organism>
<name>L0HB45_METFS</name>
<dbReference type="AlphaFoldDB" id="L0HB45"/>
<evidence type="ECO:0000313" key="11">
    <source>
        <dbReference type="Proteomes" id="UP000010824"/>
    </source>
</evidence>
<dbReference type="GO" id="GO:0046872">
    <property type="term" value="F:metal ion binding"/>
    <property type="evidence" value="ECO:0007669"/>
    <property type="project" value="UniProtKB-KW"/>
</dbReference>
<dbReference type="Gene3D" id="3.20.20.540">
    <property type="entry name" value="Radical SAM ThiC family, central domain"/>
    <property type="match status" value="1"/>
</dbReference>
<dbReference type="InParanoid" id="L0HB45"/>
<keyword evidence="2" id="KW-0004">4Fe-4S</keyword>
<dbReference type="PANTHER" id="PTHR30557">
    <property type="entry name" value="THIAMINE BIOSYNTHESIS PROTEIN THIC"/>
    <property type="match status" value="1"/>
</dbReference>
<evidence type="ECO:0000256" key="1">
    <source>
        <dbReference type="ARBA" id="ARBA00001966"/>
    </source>
</evidence>
<dbReference type="HOGENOM" id="CLU_013181_2_2_2"/>
<gene>
    <name evidence="10" type="ordered locus">Metfor_0131</name>
</gene>
<dbReference type="GO" id="GO:0051539">
    <property type="term" value="F:4 iron, 4 sulfur cluster binding"/>
    <property type="evidence" value="ECO:0007669"/>
    <property type="project" value="UniProtKB-KW"/>
</dbReference>
<sequence>MFLMDLLIRRCQKGVPRELGAVAKAEKIEPAALAREIASGRIVVPHNPARKHKACAIGEGCTVKINVNIGTSGSRCDPALEMKKATAALDNGADALMDLSTGGDLVAIRKKILKLDTTVGTVPVYEAVRRAGNAGDVTADLLFKVIREHCNQGVDFLTLHCGVNLQALDALKADPRLMGVVSRGGSFHCAMMMQREEENPLFAEYDYLLEILAEYDVTISLGDGMRPGCLQDAGKLAKSVEYNTLGLLARRAQEAGVQRMIEGPGHMPLDQVGYNVKMIKEITDHAPLYLLGPLVTDIAPGYDHVVGAIGGAAACLNGADFLCMVSPSEHLALPDVADIIEGTRVAKIAAHIGDTVRRPEGWRMDREVKMAEARHELDWNGQFRHALYGEHARKIHERDGATETCSMCGDLCAVKMVNELFGTQGKKKGSKKNVKNKS</sequence>
<protein>
    <recommendedName>
        <fullName evidence="9">Phosphomethylpyrimidine synthase</fullName>
        <ecNumber evidence="9">4.1.99.17</ecNumber>
    </recommendedName>
</protein>
<dbReference type="GO" id="GO:0009228">
    <property type="term" value="P:thiamine biosynthetic process"/>
    <property type="evidence" value="ECO:0007669"/>
    <property type="project" value="UniProtKB-UniRule"/>
</dbReference>
<dbReference type="Proteomes" id="UP000010824">
    <property type="component" value="Chromosome"/>
</dbReference>
<reference evidence="11" key="1">
    <citation type="submission" date="2011-12" db="EMBL/GenBank/DDBJ databases">
        <title>Complete sequence of Methanoregula formicicum SMSP.</title>
        <authorList>
            <person name="Lucas S."/>
            <person name="Han J."/>
            <person name="Lapidus A."/>
            <person name="Cheng J.-F."/>
            <person name="Goodwin L."/>
            <person name="Pitluck S."/>
            <person name="Peters L."/>
            <person name="Ovchinnikova G."/>
            <person name="Teshima H."/>
            <person name="Detter J.C."/>
            <person name="Han C."/>
            <person name="Tapia R."/>
            <person name="Land M."/>
            <person name="Hauser L."/>
            <person name="Kyrpides N."/>
            <person name="Ivanova N."/>
            <person name="Pagani I."/>
            <person name="Imachi H."/>
            <person name="Tamaki H."/>
            <person name="Sekiguchi Y."/>
            <person name="Kamagata Y."/>
            <person name="Cadillo-Quiroz H."/>
            <person name="Zinder S."/>
            <person name="Liu W.-T."/>
            <person name="Woyke T."/>
        </authorList>
    </citation>
    <scope>NUCLEOTIDE SEQUENCE [LARGE SCALE GENOMIC DNA]</scope>
    <source>
        <strain evidence="11">DSM 22288 / NBRC 105244 / SMSP</strain>
    </source>
</reference>
<dbReference type="InterPro" id="IPR038521">
    <property type="entry name" value="ThiC/Bza_core_dom"/>
</dbReference>
<keyword evidence="4" id="KW-0479">Metal-binding</keyword>
<dbReference type="EMBL" id="CP003167">
    <property type="protein sequence ID" value="AGB01215.1"/>
    <property type="molecule type" value="Genomic_DNA"/>
</dbReference>
<dbReference type="Pfam" id="PF01964">
    <property type="entry name" value="ThiC_Rad_SAM"/>
    <property type="match status" value="1"/>
</dbReference>
<keyword evidence="3" id="KW-0949">S-adenosyl-L-methionine</keyword>
<dbReference type="NCBIfam" id="NF009895">
    <property type="entry name" value="PRK13352.1"/>
    <property type="match status" value="1"/>
</dbReference>
<proteinExistence type="predicted"/>
<dbReference type="eggNOG" id="arCOG02741">
    <property type="taxonomic scope" value="Archaea"/>
</dbReference>
<dbReference type="GO" id="GO:0070284">
    <property type="term" value="F:phosphomethylpyrimidine synthase activity"/>
    <property type="evidence" value="ECO:0007669"/>
    <property type="project" value="UniProtKB-EC"/>
</dbReference>
<evidence type="ECO:0000256" key="3">
    <source>
        <dbReference type="ARBA" id="ARBA00022691"/>
    </source>
</evidence>
<evidence type="ECO:0000256" key="8">
    <source>
        <dbReference type="ARBA" id="ARBA00023239"/>
    </source>
</evidence>
<evidence type="ECO:0000256" key="2">
    <source>
        <dbReference type="ARBA" id="ARBA00022485"/>
    </source>
</evidence>
<evidence type="ECO:0000256" key="6">
    <source>
        <dbReference type="ARBA" id="ARBA00023004"/>
    </source>
</evidence>
<dbReference type="SFLD" id="SFLDF00407">
    <property type="entry name" value="phosphomethylpyrimidine_syntha"/>
    <property type="match status" value="1"/>
</dbReference>
<dbReference type="GeneID" id="14308804"/>
<dbReference type="InterPro" id="IPR002817">
    <property type="entry name" value="ThiC/BzaA/B"/>
</dbReference>
<keyword evidence="7" id="KW-0411">Iron-sulfur</keyword>
<keyword evidence="8" id="KW-0456">Lyase</keyword>
<keyword evidence="6" id="KW-0408">Iron</keyword>
<evidence type="ECO:0000313" key="10">
    <source>
        <dbReference type="EMBL" id="AGB01215.1"/>
    </source>
</evidence>
<dbReference type="SFLD" id="SFLDG01114">
    <property type="entry name" value="phosphomethylpyrimidine_syntha"/>
    <property type="match status" value="1"/>
</dbReference>
<keyword evidence="5" id="KW-0862">Zinc</keyword>
<dbReference type="KEGG" id="mfo:Metfor_0131"/>
<evidence type="ECO:0000256" key="7">
    <source>
        <dbReference type="ARBA" id="ARBA00023014"/>
    </source>
</evidence>
<dbReference type="RefSeq" id="WP_015284179.1">
    <property type="nucleotide sequence ID" value="NC_019943.1"/>
</dbReference>
<evidence type="ECO:0000256" key="9">
    <source>
        <dbReference type="NCBIfam" id="TIGR00190"/>
    </source>
</evidence>
<evidence type="ECO:0000256" key="4">
    <source>
        <dbReference type="ARBA" id="ARBA00022723"/>
    </source>
</evidence>
<dbReference type="NCBIfam" id="TIGR00190">
    <property type="entry name" value="thiC"/>
    <property type="match status" value="1"/>
</dbReference>
<dbReference type="SFLD" id="SFLDS00113">
    <property type="entry name" value="Radical_SAM_Phosphomethylpyrim"/>
    <property type="match status" value="1"/>
</dbReference>
<evidence type="ECO:0000256" key="5">
    <source>
        <dbReference type="ARBA" id="ARBA00022833"/>
    </source>
</evidence>
<dbReference type="STRING" id="593750.Metfor_0131"/>
<keyword evidence="11" id="KW-1185">Reference proteome</keyword>
<dbReference type="PANTHER" id="PTHR30557:SF1">
    <property type="entry name" value="PHOSPHOMETHYLPYRIMIDINE SYNTHASE, CHLOROPLASTIC"/>
    <property type="match status" value="1"/>
</dbReference>
<reference evidence="10 11" key="2">
    <citation type="journal article" date="2014" name="Genome Announc.">
        <title>Complete Genome Sequence of Methanoregula formicica SMSPT, a Mesophilic Hydrogenotrophic Methanogen Isolated from a Methanogenic Upflow Anaerobic Sludge Blanket Reactor.</title>
        <authorList>
            <person name="Yamamoto K."/>
            <person name="Tamaki H."/>
            <person name="Cadillo-Quiroz H."/>
            <person name="Imachi H."/>
            <person name="Kyrpides N."/>
            <person name="Woyke T."/>
            <person name="Goodwin L."/>
            <person name="Zinder S.H."/>
            <person name="Kamagata Y."/>
            <person name="Liu W.T."/>
        </authorList>
    </citation>
    <scope>NUCLEOTIDE SEQUENCE [LARGE SCALE GENOMIC DNA]</scope>
    <source>
        <strain evidence="11">DSM 22288 / NBRC 105244 / SMSP</strain>
    </source>
</reference>